<gene>
    <name evidence="2" type="ORF">ACFQ2N_12045</name>
</gene>
<feature type="transmembrane region" description="Helical" evidence="1">
    <location>
        <begin position="34"/>
        <end position="50"/>
    </location>
</feature>
<keyword evidence="1" id="KW-0472">Membrane</keyword>
<organism evidence="2 3">
    <name type="scientific">Pseudoxanthomonas kaohsiungensis</name>
    <dbReference type="NCBI Taxonomy" id="283923"/>
    <lineage>
        <taxon>Bacteria</taxon>
        <taxon>Pseudomonadati</taxon>
        <taxon>Pseudomonadota</taxon>
        <taxon>Gammaproteobacteria</taxon>
        <taxon>Lysobacterales</taxon>
        <taxon>Lysobacteraceae</taxon>
        <taxon>Pseudoxanthomonas</taxon>
    </lineage>
</organism>
<accession>A0ABW3M138</accession>
<keyword evidence="1" id="KW-0812">Transmembrane</keyword>
<comment type="caution">
    <text evidence="2">The sequence shown here is derived from an EMBL/GenBank/DDBJ whole genome shotgun (WGS) entry which is preliminary data.</text>
</comment>
<dbReference type="EMBL" id="JBHTKN010000007">
    <property type="protein sequence ID" value="MFD1043074.1"/>
    <property type="molecule type" value="Genomic_DNA"/>
</dbReference>
<feature type="transmembrane region" description="Helical" evidence="1">
    <location>
        <begin position="12"/>
        <end position="28"/>
    </location>
</feature>
<proteinExistence type="predicted"/>
<evidence type="ECO:0000313" key="2">
    <source>
        <dbReference type="EMBL" id="MFD1043074.1"/>
    </source>
</evidence>
<keyword evidence="1" id="KW-1133">Transmembrane helix</keyword>
<reference evidence="3" key="1">
    <citation type="journal article" date="2019" name="Int. J. Syst. Evol. Microbiol.">
        <title>The Global Catalogue of Microorganisms (GCM) 10K type strain sequencing project: providing services to taxonomists for standard genome sequencing and annotation.</title>
        <authorList>
            <consortium name="The Broad Institute Genomics Platform"/>
            <consortium name="The Broad Institute Genome Sequencing Center for Infectious Disease"/>
            <person name="Wu L."/>
            <person name="Ma J."/>
        </authorList>
    </citation>
    <scope>NUCLEOTIDE SEQUENCE [LARGE SCALE GENOMIC DNA]</scope>
    <source>
        <strain evidence="3">CCUG 55854</strain>
    </source>
</reference>
<sequence length="57" mass="5954">MDSKGLPPRVTAGLYAAAGVLFVIGAFAGGRPAFSGVGVAFIVLGALVYWRRDRSRD</sequence>
<dbReference type="RefSeq" id="WP_162377487.1">
    <property type="nucleotide sequence ID" value="NZ_JBHTKN010000007.1"/>
</dbReference>
<evidence type="ECO:0000256" key="1">
    <source>
        <dbReference type="SAM" id="Phobius"/>
    </source>
</evidence>
<dbReference type="Proteomes" id="UP001597033">
    <property type="component" value="Unassembled WGS sequence"/>
</dbReference>
<name>A0ABW3M138_9GAMM</name>
<keyword evidence="3" id="KW-1185">Reference proteome</keyword>
<evidence type="ECO:0000313" key="3">
    <source>
        <dbReference type="Proteomes" id="UP001597033"/>
    </source>
</evidence>
<protein>
    <submittedName>
        <fullName evidence="2">MFS transporter</fullName>
    </submittedName>
</protein>